<name>A0A5J4KEC5_9CHLR</name>
<reference evidence="1 2" key="1">
    <citation type="submission" date="2019-10" db="EMBL/GenBank/DDBJ databases">
        <title>Dictyobacter vulcani sp. nov., within the class Ktedonobacteria, isolated from soil of volcanic Mt. Zao.</title>
        <authorList>
            <person name="Zheng Y."/>
            <person name="Wang C.M."/>
            <person name="Sakai Y."/>
            <person name="Abe K."/>
            <person name="Yokota A."/>
            <person name="Yabe S."/>
        </authorList>
    </citation>
    <scope>NUCLEOTIDE SEQUENCE [LARGE SCALE GENOMIC DNA]</scope>
    <source>
        <strain evidence="1 2">W12</strain>
    </source>
</reference>
<dbReference type="Proteomes" id="UP000326912">
    <property type="component" value="Unassembled WGS sequence"/>
</dbReference>
<evidence type="ECO:0000313" key="1">
    <source>
        <dbReference type="EMBL" id="GER87588.1"/>
    </source>
</evidence>
<evidence type="ECO:0008006" key="3">
    <source>
        <dbReference type="Google" id="ProtNLM"/>
    </source>
</evidence>
<dbReference type="Gene3D" id="3.40.630.30">
    <property type="match status" value="1"/>
</dbReference>
<keyword evidence="2" id="KW-1185">Reference proteome</keyword>
<evidence type="ECO:0000313" key="2">
    <source>
        <dbReference type="Proteomes" id="UP000326912"/>
    </source>
</evidence>
<protein>
    <recommendedName>
        <fullName evidence="3">Helix-turn-helix domain-containing protein</fullName>
    </recommendedName>
</protein>
<dbReference type="InterPro" id="IPR016181">
    <property type="entry name" value="Acyl_CoA_acyltransferase"/>
</dbReference>
<dbReference type="RefSeq" id="WP_151755569.1">
    <property type="nucleotide sequence ID" value="NZ_BKZW01000001.1"/>
</dbReference>
<sequence length="281" mass="31704">MPRIETPKGYYTATEVKKILNISDAMVRAHVQKGRIKYLLPPGRKQGFYLQKDVDKLSNELDAFLNLEEEVESTEFVSATEADIPGCVKLNRELFTVSVDTDNDTLVRKWTAWLQKNPDIIQILKRNNEVVGIVTMLPFKPKSEKFNNILTGDVSILLGDIDILPDDIEAYTPGNHILLYIAEIGVKPSLSKDLRRKYGAKIISNFMDSIVNLGRNGVIIEKIVSVGESKSGVRLLQHFGFSEIIFSRSDTRVFELDPKKSGAPIMNAYREMLKQSTSTMH</sequence>
<accession>A0A5J4KEC5</accession>
<dbReference type="AlphaFoldDB" id="A0A5J4KEC5"/>
<proteinExistence type="predicted"/>
<organism evidence="1 2">
    <name type="scientific">Dictyobacter vulcani</name>
    <dbReference type="NCBI Taxonomy" id="2607529"/>
    <lineage>
        <taxon>Bacteria</taxon>
        <taxon>Bacillati</taxon>
        <taxon>Chloroflexota</taxon>
        <taxon>Ktedonobacteria</taxon>
        <taxon>Ktedonobacterales</taxon>
        <taxon>Dictyobacteraceae</taxon>
        <taxon>Dictyobacter</taxon>
    </lineage>
</organism>
<dbReference type="SUPFAM" id="SSF55729">
    <property type="entry name" value="Acyl-CoA N-acyltransferases (Nat)"/>
    <property type="match status" value="1"/>
</dbReference>
<comment type="caution">
    <text evidence="1">The sequence shown here is derived from an EMBL/GenBank/DDBJ whole genome shotgun (WGS) entry which is preliminary data.</text>
</comment>
<gene>
    <name evidence="1" type="ORF">KDW_17500</name>
</gene>
<dbReference type="EMBL" id="BKZW01000001">
    <property type="protein sequence ID" value="GER87588.1"/>
    <property type="molecule type" value="Genomic_DNA"/>
</dbReference>